<dbReference type="PATRIC" id="fig|1244083.3.peg.2428"/>
<comment type="caution">
    <text evidence="1">The sequence shown here is derived from an EMBL/GenBank/DDBJ whole genome shotgun (WGS) entry which is preliminary data.</text>
</comment>
<evidence type="ECO:0008006" key="3">
    <source>
        <dbReference type="Google" id="ProtNLM"/>
    </source>
</evidence>
<dbReference type="AlphaFoldDB" id="M5IN48"/>
<evidence type="ECO:0000313" key="2">
    <source>
        <dbReference type="Proteomes" id="UP000011939"/>
    </source>
</evidence>
<dbReference type="RefSeq" id="WP_009497221.1">
    <property type="nucleotide sequence ID" value="NZ_AMZQ01000021.1"/>
</dbReference>
<dbReference type="OrthoDB" id="5334164at2"/>
<name>M5IN48_9BACT</name>
<accession>M5IN48</accession>
<dbReference type="Gene3D" id="1.10.533.10">
    <property type="entry name" value="Death Domain, Fas"/>
    <property type="match status" value="1"/>
</dbReference>
<protein>
    <recommendedName>
        <fullName evidence="3">HTH cro/C1-type domain-containing protein</fullName>
    </recommendedName>
</protein>
<reference evidence="1 2" key="1">
    <citation type="journal article" date="2013" name="Genome Announc.">
        <title>Genome Sequence of Campylobacter showae UNSWCD, Isolated from a Patient with Crohn's Disease.</title>
        <authorList>
            <person name="Tay A.P."/>
            <person name="Kaakoush N.O."/>
            <person name="Deshpande N.P."/>
            <person name="Chen Z."/>
            <person name="Mitchell H."/>
            <person name="Wilkins M.R."/>
        </authorList>
    </citation>
    <scope>NUCLEOTIDE SEQUENCE [LARGE SCALE GENOMIC DNA]</scope>
    <source>
        <strain evidence="1 2">CSUNSWCD</strain>
    </source>
</reference>
<sequence length="78" mass="8655">MTAEENIVKRVCKELGLTYKQLGEAIGLSEGSIKRLATSDEINTQAIKSCEMLLEIKSLKERLSNTETLKTALKTLLD</sequence>
<dbReference type="Proteomes" id="UP000011939">
    <property type="component" value="Unassembled WGS sequence"/>
</dbReference>
<dbReference type="eggNOG" id="ENOG502ZPE7">
    <property type="taxonomic scope" value="Bacteria"/>
</dbReference>
<dbReference type="InterPro" id="IPR011029">
    <property type="entry name" value="DEATH-like_dom_sf"/>
</dbReference>
<organism evidence="1 2">
    <name type="scientific">Campylobacter showae CSUNSWCD</name>
    <dbReference type="NCBI Taxonomy" id="1244083"/>
    <lineage>
        <taxon>Bacteria</taxon>
        <taxon>Pseudomonadati</taxon>
        <taxon>Campylobacterota</taxon>
        <taxon>Epsilonproteobacteria</taxon>
        <taxon>Campylobacterales</taxon>
        <taxon>Campylobacteraceae</taxon>
        <taxon>Campylobacter</taxon>
    </lineage>
</organism>
<gene>
    <name evidence="1" type="ORF">CSUNSWCD_1448</name>
</gene>
<proteinExistence type="predicted"/>
<dbReference type="STRING" id="1244083.CSUNSWCD_1448"/>
<dbReference type="EMBL" id="AMZQ01000021">
    <property type="protein sequence ID" value="EKU10084.1"/>
    <property type="molecule type" value="Genomic_DNA"/>
</dbReference>
<evidence type="ECO:0000313" key="1">
    <source>
        <dbReference type="EMBL" id="EKU10084.1"/>
    </source>
</evidence>